<evidence type="ECO:0000256" key="8">
    <source>
        <dbReference type="ARBA" id="ARBA00023136"/>
    </source>
</evidence>
<dbReference type="Gene3D" id="1.20.1280.290">
    <property type="match status" value="2"/>
</dbReference>
<feature type="transmembrane region" description="Helical" evidence="10">
    <location>
        <begin position="7"/>
        <end position="25"/>
    </location>
</feature>
<dbReference type="GO" id="GO:0016020">
    <property type="term" value="C:membrane"/>
    <property type="evidence" value="ECO:0007669"/>
    <property type="project" value="InterPro"/>
</dbReference>
<evidence type="ECO:0000256" key="10">
    <source>
        <dbReference type="SAM" id="Phobius"/>
    </source>
</evidence>
<evidence type="ECO:0000256" key="4">
    <source>
        <dbReference type="ARBA" id="ARBA00022597"/>
    </source>
</evidence>
<comment type="similarity">
    <text evidence="2">Belongs to the SWEET sugar transporter family.</text>
</comment>
<evidence type="ECO:0000313" key="12">
    <source>
        <dbReference type="Proteomes" id="UP001159364"/>
    </source>
</evidence>
<keyword evidence="4" id="KW-0762">Sugar transport</keyword>
<feature type="transmembrane region" description="Helical" evidence="10">
    <location>
        <begin position="108"/>
        <end position="131"/>
    </location>
</feature>
<dbReference type="Pfam" id="PF03083">
    <property type="entry name" value="MtN3_slv"/>
    <property type="match status" value="2"/>
</dbReference>
<dbReference type="FunFam" id="1.20.1280.290:FF:000002">
    <property type="entry name" value="Bidirectional sugar transporter SWEET"/>
    <property type="match status" value="1"/>
</dbReference>
<comment type="caution">
    <text evidence="11">The sequence shown here is derived from an EMBL/GenBank/DDBJ whole genome shotgun (WGS) entry which is preliminary data.</text>
</comment>
<dbReference type="GO" id="GO:0051260">
    <property type="term" value="P:protein homooligomerization"/>
    <property type="evidence" value="ECO:0007669"/>
    <property type="project" value="UniProtKB-ARBA"/>
</dbReference>
<feature type="region of interest" description="Disordered" evidence="9">
    <location>
        <begin position="197"/>
        <end position="227"/>
    </location>
</feature>
<dbReference type="InterPro" id="IPR004316">
    <property type="entry name" value="SWEET_rpt"/>
</dbReference>
<accession>A0AAV8SLR9</accession>
<feature type="transmembrane region" description="Helical" evidence="10">
    <location>
        <begin position="45"/>
        <end position="71"/>
    </location>
</feature>
<evidence type="ECO:0000256" key="7">
    <source>
        <dbReference type="ARBA" id="ARBA00022989"/>
    </source>
</evidence>
<dbReference type="GO" id="GO:0012505">
    <property type="term" value="C:endomembrane system"/>
    <property type="evidence" value="ECO:0007669"/>
    <property type="project" value="UniProtKB-SubCell"/>
</dbReference>
<keyword evidence="7 10" id="KW-1133">Transmembrane helix</keyword>
<evidence type="ECO:0008006" key="13">
    <source>
        <dbReference type="Google" id="ProtNLM"/>
    </source>
</evidence>
<reference evidence="11 12" key="1">
    <citation type="submission" date="2021-09" db="EMBL/GenBank/DDBJ databases">
        <title>Genomic insights and catalytic innovation underlie evolution of tropane alkaloids biosynthesis.</title>
        <authorList>
            <person name="Wang Y.-J."/>
            <person name="Tian T."/>
            <person name="Huang J.-P."/>
            <person name="Huang S.-X."/>
        </authorList>
    </citation>
    <scope>NUCLEOTIDE SEQUENCE [LARGE SCALE GENOMIC DNA]</scope>
    <source>
        <strain evidence="11">KIB-2018</strain>
        <tissue evidence="11">Leaf</tissue>
    </source>
</reference>
<organism evidence="11 12">
    <name type="scientific">Erythroxylum novogranatense</name>
    <dbReference type="NCBI Taxonomy" id="1862640"/>
    <lineage>
        <taxon>Eukaryota</taxon>
        <taxon>Viridiplantae</taxon>
        <taxon>Streptophyta</taxon>
        <taxon>Embryophyta</taxon>
        <taxon>Tracheophyta</taxon>
        <taxon>Spermatophyta</taxon>
        <taxon>Magnoliopsida</taxon>
        <taxon>eudicotyledons</taxon>
        <taxon>Gunneridae</taxon>
        <taxon>Pentapetalae</taxon>
        <taxon>rosids</taxon>
        <taxon>fabids</taxon>
        <taxon>Malpighiales</taxon>
        <taxon>Erythroxylaceae</taxon>
        <taxon>Erythroxylum</taxon>
    </lineage>
</organism>
<evidence type="ECO:0000256" key="5">
    <source>
        <dbReference type="ARBA" id="ARBA00022692"/>
    </source>
</evidence>
<keyword evidence="8 10" id="KW-0472">Membrane</keyword>
<feature type="compositionally biased region" description="Basic and acidic residues" evidence="9">
    <location>
        <begin position="197"/>
        <end position="213"/>
    </location>
</feature>
<evidence type="ECO:0000256" key="1">
    <source>
        <dbReference type="ARBA" id="ARBA00004127"/>
    </source>
</evidence>
<keyword evidence="6" id="KW-0677">Repeat</keyword>
<evidence type="ECO:0000256" key="6">
    <source>
        <dbReference type="ARBA" id="ARBA00022737"/>
    </source>
</evidence>
<name>A0AAV8SLR9_9ROSI</name>
<feature type="transmembrane region" description="Helical" evidence="10">
    <location>
        <begin position="83"/>
        <end position="102"/>
    </location>
</feature>
<keyword evidence="5 10" id="KW-0812">Transmembrane</keyword>
<dbReference type="PANTHER" id="PTHR10791:SF28">
    <property type="entry name" value="BIDIRECTIONAL SUGAR TRANSPORTER SWEET3"/>
    <property type="match status" value="1"/>
</dbReference>
<dbReference type="GO" id="GO:0051119">
    <property type="term" value="F:sugar transmembrane transporter activity"/>
    <property type="evidence" value="ECO:0007669"/>
    <property type="project" value="InterPro"/>
</dbReference>
<feature type="transmembrane region" description="Helical" evidence="10">
    <location>
        <begin position="143"/>
        <end position="164"/>
    </location>
</feature>
<protein>
    <recommendedName>
        <fullName evidence="13">Bidirectional sugar transporter SWEET</fullName>
    </recommendedName>
</protein>
<comment type="subcellular location">
    <subcellularLocation>
        <location evidence="1">Endomembrane system</location>
        <topology evidence="1">Multi-pass membrane protein</topology>
    </subcellularLocation>
</comment>
<proteinExistence type="inferred from homology"/>
<keyword evidence="12" id="KW-1185">Reference proteome</keyword>
<feature type="transmembrane region" description="Helical" evidence="10">
    <location>
        <begin position="170"/>
        <end position="189"/>
    </location>
</feature>
<evidence type="ECO:0000256" key="2">
    <source>
        <dbReference type="ARBA" id="ARBA00007809"/>
    </source>
</evidence>
<dbReference type="Proteomes" id="UP001159364">
    <property type="component" value="Linkage Group LG10"/>
</dbReference>
<evidence type="ECO:0000313" key="11">
    <source>
        <dbReference type="EMBL" id="KAJ8752956.1"/>
    </source>
</evidence>
<dbReference type="InterPro" id="IPR047664">
    <property type="entry name" value="SWEET"/>
</dbReference>
<keyword evidence="3" id="KW-0813">Transport</keyword>
<evidence type="ECO:0000256" key="9">
    <source>
        <dbReference type="SAM" id="MobiDB-lite"/>
    </source>
</evidence>
<sequence length="227" mass="25467">MGALRLVVGIFGNVAAIFLFSAPILTFKRIIRNKSTEEFSCIPYVISLLTCVVYTWYASPVLTFIMIYLCFAPAKEKVKITSMTLLVTVLSILVVIITIFAYEDHHHRNIIVGSIAVVTASVMYGSPLVAVKTVIETKSVEFMPFYLSFFTFLTSGLWSIYGLLDFDFFIATPNLIGTLLGIIQLVLYFKYRERALKEKSKSSDVEKNEDKTVVELQPDAKNSTVEA</sequence>
<dbReference type="AlphaFoldDB" id="A0AAV8SLR9"/>
<gene>
    <name evidence="11" type="ORF">K2173_008691</name>
</gene>
<dbReference type="PANTHER" id="PTHR10791">
    <property type="entry name" value="RAG1-ACTIVATING PROTEIN 1"/>
    <property type="match status" value="1"/>
</dbReference>
<dbReference type="EMBL" id="JAIWQS010000010">
    <property type="protein sequence ID" value="KAJ8752956.1"/>
    <property type="molecule type" value="Genomic_DNA"/>
</dbReference>
<evidence type="ECO:0000256" key="3">
    <source>
        <dbReference type="ARBA" id="ARBA00022448"/>
    </source>
</evidence>